<accession>A0A5N5STR9</accession>
<keyword evidence="2" id="KW-1185">Reference proteome</keyword>
<dbReference type="AlphaFoldDB" id="A0A5N5STR9"/>
<name>A0A5N5STR9_9CRUS</name>
<dbReference type="EMBL" id="SEYY01020087">
    <property type="protein sequence ID" value="KAB7497601.1"/>
    <property type="molecule type" value="Genomic_DNA"/>
</dbReference>
<gene>
    <name evidence="1" type="ORF">Anas_00142</name>
</gene>
<comment type="caution">
    <text evidence="1">The sequence shown here is derived from an EMBL/GenBank/DDBJ whole genome shotgun (WGS) entry which is preliminary data.</text>
</comment>
<organism evidence="1 2">
    <name type="scientific">Armadillidium nasatum</name>
    <dbReference type="NCBI Taxonomy" id="96803"/>
    <lineage>
        <taxon>Eukaryota</taxon>
        <taxon>Metazoa</taxon>
        <taxon>Ecdysozoa</taxon>
        <taxon>Arthropoda</taxon>
        <taxon>Crustacea</taxon>
        <taxon>Multicrustacea</taxon>
        <taxon>Malacostraca</taxon>
        <taxon>Eumalacostraca</taxon>
        <taxon>Peracarida</taxon>
        <taxon>Isopoda</taxon>
        <taxon>Oniscidea</taxon>
        <taxon>Crinocheta</taxon>
        <taxon>Armadillidiidae</taxon>
        <taxon>Armadillidium</taxon>
    </lineage>
</organism>
<protein>
    <submittedName>
        <fullName evidence="1">Uncharacterized protein</fullName>
    </submittedName>
</protein>
<reference evidence="1 2" key="1">
    <citation type="journal article" date="2019" name="PLoS Biol.">
        <title>Sex chromosomes control vertical transmission of feminizing Wolbachia symbionts in an isopod.</title>
        <authorList>
            <person name="Becking T."/>
            <person name="Chebbi M.A."/>
            <person name="Giraud I."/>
            <person name="Moumen B."/>
            <person name="Laverre T."/>
            <person name="Caubet Y."/>
            <person name="Peccoud J."/>
            <person name="Gilbert C."/>
            <person name="Cordaux R."/>
        </authorList>
    </citation>
    <scope>NUCLEOTIDE SEQUENCE [LARGE SCALE GENOMIC DNA]</scope>
    <source>
        <strain evidence="1">ANa2</strain>
        <tissue evidence="1">Whole body excluding digestive tract and cuticle</tissue>
    </source>
</reference>
<sequence length="66" mass="7677">MERKRTLKATNATVLESRRQQNCAILLSKLKLSNEELISCSILLQHIINSLVYLFIDNFHISYNIN</sequence>
<dbReference type="Gene3D" id="1.20.58.630">
    <property type="match status" value="1"/>
</dbReference>
<dbReference type="SUPFAM" id="SSF101447">
    <property type="entry name" value="Formin homology 2 domain (FH2 domain)"/>
    <property type="match status" value="1"/>
</dbReference>
<dbReference type="Proteomes" id="UP000326759">
    <property type="component" value="Unassembled WGS sequence"/>
</dbReference>
<proteinExistence type="predicted"/>
<evidence type="ECO:0000313" key="2">
    <source>
        <dbReference type="Proteomes" id="UP000326759"/>
    </source>
</evidence>
<evidence type="ECO:0000313" key="1">
    <source>
        <dbReference type="EMBL" id="KAB7497601.1"/>
    </source>
</evidence>